<sequence length="317" mass="34855">MAGEHDVLEFVGQVEAAVPAGAQPVAVPDGAPAAAAAGQQARQSMRWTNVMSGFVLHRFCQLISTGVRTDKGFKEVHLNQVARDLHEFTGNEVTGTQVYNHLRKWRQRWIRVTKLRELSGALWDEDNMMITLEEEHYKGHGKAHLKDAELLNKPIENYQQMQMIFGNGHATGKFAMGSSEPLGSPSDFAESTLKMEDSKVFGEASTKGQEAAGGGGSGSGNNKRKRCMVSEEDINVMSGMTAAVNNVADAIRSTRVEDSHPGLYDAVMFMPGFTEEALIVAYSHLLDNRAHGNAFVGMTDAHRVLWLRTFLAKHYYS</sequence>
<dbReference type="Pfam" id="PF12776">
    <property type="entry name" value="Myb_DNA-bind_3"/>
    <property type="match status" value="1"/>
</dbReference>
<reference evidence="3 4" key="1">
    <citation type="journal article" date="2019" name="Sci. Rep.">
        <title>A high-quality genome of Eragrostis curvula grass provides insights into Poaceae evolution and supports new strategies to enhance forage quality.</title>
        <authorList>
            <person name="Carballo J."/>
            <person name="Santos B.A.C.M."/>
            <person name="Zappacosta D."/>
            <person name="Garbus I."/>
            <person name="Selva J.P."/>
            <person name="Gallo C.A."/>
            <person name="Diaz A."/>
            <person name="Albertini E."/>
            <person name="Caccamo M."/>
            <person name="Echenique V."/>
        </authorList>
    </citation>
    <scope>NUCLEOTIDE SEQUENCE [LARGE SCALE GENOMIC DNA]</scope>
    <source>
        <strain evidence="4">cv. Victoria</strain>
        <tissue evidence="3">Leaf</tissue>
    </source>
</reference>
<feature type="region of interest" description="Disordered" evidence="1">
    <location>
        <begin position="203"/>
        <end position="225"/>
    </location>
</feature>
<proteinExistence type="predicted"/>
<keyword evidence="4" id="KW-1185">Reference proteome</keyword>
<dbReference type="OrthoDB" id="686209at2759"/>
<accession>A0A5J9UKP3</accession>
<feature type="domain" description="Myb/SANT-like" evidence="2">
    <location>
        <begin position="46"/>
        <end position="136"/>
    </location>
</feature>
<name>A0A5J9UKP3_9POAL</name>
<dbReference type="Gramene" id="TVU23975">
    <property type="protein sequence ID" value="TVU23975"/>
    <property type="gene ID" value="EJB05_26367"/>
</dbReference>
<dbReference type="InterPro" id="IPR024752">
    <property type="entry name" value="Myb/SANT-like_dom"/>
</dbReference>
<dbReference type="AlphaFoldDB" id="A0A5J9UKP3"/>
<protein>
    <recommendedName>
        <fullName evidence="2">Myb/SANT-like domain-containing protein</fullName>
    </recommendedName>
</protein>
<evidence type="ECO:0000313" key="3">
    <source>
        <dbReference type="EMBL" id="TVU23975.1"/>
    </source>
</evidence>
<gene>
    <name evidence="3" type="ORF">EJB05_26367</name>
</gene>
<evidence type="ECO:0000259" key="2">
    <source>
        <dbReference type="Pfam" id="PF12776"/>
    </source>
</evidence>
<evidence type="ECO:0000313" key="4">
    <source>
        <dbReference type="Proteomes" id="UP000324897"/>
    </source>
</evidence>
<comment type="caution">
    <text evidence="3">The sequence shown here is derived from an EMBL/GenBank/DDBJ whole genome shotgun (WGS) entry which is preliminary data.</text>
</comment>
<organism evidence="3 4">
    <name type="scientific">Eragrostis curvula</name>
    <name type="common">weeping love grass</name>
    <dbReference type="NCBI Taxonomy" id="38414"/>
    <lineage>
        <taxon>Eukaryota</taxon>
        <taxon>Viridiplantae</taxon>
        <taxon>Streptophyta</taxon>
        <taxon>Embryophyta</taxon>
        <taxon>Tracheophyta</taxon>
        <taxon>Spermatophyta</taxon>
        <taxon>Magnoliopsida</taxon>
        <taxon>Liliopsida</taxon>
        <taxon>Poales</taxon>
        <taxon>Poaceae</taxon>
        <taxon>PACMAD clade</taxon>
        <taxon>Chloridoideae</taxon>
        <taxon>Eragrostideae</taxon>
        <taxon>Eragrostidinae</taxon>
        <taxon>Eragrostis</taxon>
    </lineage>
</organism>
<dbReference type="PANTHER" id="PTHR47127">
    <property type="entry name" value="10A19I.15"/>
    <property type="match status" value="1"/>
</dbReference>
<dbReference type="Proteomes" id="UP000324897">
    <property type="component" value="Chromosome 2"/>
</dbReference>
<dbReference type="EMBL" id="RWGY01000013">
    <property type="protein sequence ID" value="TVU23975.1"/>
    <property type="molecule type" value="Genomic_DNA"/>
</dbReference>
<evidence type="ECO:0000256" key="1">
    <source>
        <dbReference type="SAM" id="MobiDB-lite"/>
    </source>
</evidence>